<keyword evidence="2" id="KW-0238">DNA-binding</keyword>
<evidence type="ECO:0000259" key="5">
    <source>
        <dbReference type="PROSITE" id="PS51078"/>
    </source>
</evidence>
<dbReference type="Gene3D" id="3.30.450.40">
    <property type="match status" value="1"/>
</dbReference>
<evidence type="ECO:0000313" key="6">
    <source>
        <dbReference type="EMBL" id="GGD25368.1"/>
    </source>
</evidence>
<keyword evidence="7" id="KW-1185">Reference proteome</keyword>
<dbReference type="PROSITE" id="PS51077">
    <property type="entry name" value="HTH_ICLR"/>
    <property type="match status" value="1"/>
</dbReference>
<gene>
    <name evidence="6" type="ORF">GCM10011358_07280</name>
</gene>
<dbReference type="InterPro" id="IPR029016">
    <property type="entry name" value="GAF-like_dom_sf"/>
</dbReference>
<dbReference type="InterPro" id="IPR014757">
    <property type="entry name" value="Tscrpt_reg_IclR_C"/>
</dbReference>
<dbReference type="SUPFAM" id="SSF46785">
    <property type="entry name" value="Winged helix' DNA-binding domain"/>
    <property type="match status" value="1"/>
</dbReference>
<name>A0ABQ1QFW7_9RHOB</name>
<dbReference type="InterPro" id="IPR005471">
    <property type="entry name" value="Tscrpt_reg_IclR_N"/>
</dbReference>
<evidence type="ECO:0000313" key="7">
    <source>
        <dbReference type="Proteomes" id="UP000617355"/>
    </source>
</evidence>
<dbReference type="InterPro" id="IPR036390">
    <property type="entry name" value="WH_DNA-bd_sf"/>
</dbReference>
<dbReference type="Proteomes" id="UP000617355">
    <property type="component" value="Unassembled WGS sequence"/>
</dbReference>
<feature type="domain" description="HTH iclR-type" evidence="4">
    <location>
        <begin position="8"/>
        <end position="68"/>
    </location>
</feature>
<evidence type="ECO:0000256" key="3">
    <source>
        <dbReference type="ARBA" id="ARBA00023163"/>
    </source>
</evidence>
<dbReference type="EMBL" id="BMGI01000001">
    <property type="protein sequence ID" value="GGD25368.1"/>
    <property type="molecule type" value="Genomic_DNA"/>
</dbReference>
<reference evidence="7" key="1">
    <citation type="journal article" date="2019" name="Int. J. Syst. Evol. Microbiol.">
        <title>The Global Catalogue of Microorganisms (GCM) 10K type strain sequencing project: providing services to taxonomists for standard genome sequencing and annotation.</title>
        <authorList>
            <consortium name="The Broad Institute Genomics Platform"/>
            <consortium name="The Broad Institute Genome Sequencing Center for Infectious Disease"/>
            <person name="Wu L."/>
            <person name="Ma J."/>
        </authorList>
    </citation>
    <scope>NUCLEOTIDE SEQUENCE [LARGE SCALE GENOMIC DNA]</scope>
    <source>
        <strain evidence="7">CGMCC 1.12922</strain>
    </source>
</reference>
<keyword evidence="1" id="KW-0805">Transcription regulation</keyword>
<proteinExistence type="predicted"/>
<dbReference type="PANTHER" id="PTHR30136:SF34">
    <property type="entry name" value="TRANSCRIPTIONAL REGULATOR"/>
    <property type="match status" value="1"/>
</dbReference>
<organism evidence="6 7">
    <name type="scientific">Sinisalibacter lacisalsi</name>
    <dbReference type="NCBI Taxonomy" id="1526570"/>
    <lineage>
        <taxon>Bacteria</taxon>
        <taxon>Pseudomonadati</taxon>
        <taxon>Pseudomonadota</taxon>
        <taxon>Alphaproteobacteria</taxon>
        <taxon>Rhodobacterales</taxon>
        <taxon>Roseobacteraceae</taxon>
        <taxon>Sinisalibacter</taxon>
    </lineage>
</organism>
<keyword evidence="3" id="KW-0804">Transcription</keyword>
<dbReference type="Gene3D" id="1.10.10.10">
    <property type="entry name" value="Winged helix-like DNA-binding domain superfamily/Winged helix DNA-binding domain"/>
    <property type="match status" value="1"/>
</dbReference>
<dbReference type="SMART" id="SM00346">
    <property type="entry name" value="HTH_ICLR"/>
    <property type="match status" value="1"/>
</dbReference>
<dbReference type="Pfam" id="PF01614">
    <property type="entry name" value="IclR_C"/>
    <property type="match status" value="1"/>
</dbReference>
<dbReference type="Pfam" id="PF09339">
    <property type="entry name" value="HTH_IclR"/>
    <property type="match status" value="1"/>
</dbReference>
<protein>
    <submittedName>
        <fullName evidence="6">Transcriptional regulator</fullName>
    </submittedName>
</protein>
<dbReference type="PANTHER" id="PTHR30136">
    <property type="entry name" value="HELIX-TURN-HELIX TRANSCRIPTIONAL REGULATOR, ICLR FAMILY"/>
    <property type="match status" value="1"/>
</dbReference>
<accession>A0ABQ1QFW7</accession>
<evidence type="ECO:0000256" key="2">
    <source>
        <dbReference type="ARBA" id="ARBA00023125"/>
    </source>
</evidence>
<comment type="caution">
    <text evidence="6">The sequence shown here is derived from an EMBL/GenBank/DDBJ whole genome shotgun (WGS) entry which is preliminary data.</text>
</comment>
<dbReference type="SUPFAM" id="SSF55781">
    <property type="entry name" value="GAF domain-like"/>
    <property type="match status" value="1"/>
</dbReference>
<evidence type="ECO:0000259" key="4">
    <source>
        <dbReference type="PROSITE" id="PS51077"/>
    </source>
</evidence>
<dbReference type="PROSITE" id="PS51078">
    <property type="entry name" value="ICLR_ED"/>
    <property type="match status" value="1"/>
</dbReference>
<dbReference type="RefSeq" id="WP_188526235.1">
    <property type="nucleotide sequence ID" value="NZ_BMGI01000001.1"/>
</dbReference>
<feature type="domain" description="IclR-ED" evidence="5">
    <location>
        <begin position="69"/>
        <end position="253"/>
    </location>
</feature>
<evidence type="ECO:0000256" key="1">
    <source>
        <dbReference type="ARBA" id="ARBA00023015"/>
    </source>
</evidence>
<dbReference type="InterPro" id="IPR036388">
    <property type="entry name" value="WH-like_DNA-bd_sf"/>
</dbReference>
<sequence length="264" mass="27676">MEQDRDISLTFMKGLAVLRVFDEDRAALTLAEIARQTGLDPATARRLVLTLVRLGYVHKQGRTFSLTPRVLVLAAGFLRGQGFGTRVQPVLNRAAAGLGLGVSLALLDEDRALLVAQSTLADSAVTFGFTIGSRLPLLHTAMGRMLLAHAPQAQRQRLIAEAPLTPLTPETETDRARIAAEIASTAAQGYAVARGGFEAGVTGIAVPVGPPDDVRAVLGVSDFHARFEAEGAVLATVSTLRRAAAELAHTPPFAGASPGNGDVT</sequence>
<dbReference type="InterPro" id="IPR050707">
    <property type="entry name" value="HTH_MetabolicPath_Reg"/>
</dbReference>